<dbReference type="EMBL" id="AZDG01000001">
    <property type="protein sequence ID" value="KRK65737.1"/>
    <property type="molecule type" value="Genomic_DNA"/>
</dbReference>
<evidence type="ECO:0000313" key="3">
    <source>
        <dbReference type="Proteomes" id="UP000050929"/>
    </source>
</evidence>
<comment type="caution">
    <text evidence="2">The sequence shown here is derived from an EMBL/GenBank/DDBJ whole genome shotgun (WGS) entry which is preliminary data.</text>
</comment>
<reference evidence="2 3" key="1">
    <citation type="journal article" date="2015" name="Genome Announc.">
        <title>Expanding the biotechnology potential of lactobacilli through comparative genomics of 213 strains and associated genera.</title>
        <authorList>
            <person name="Sun Z."/>
            <person name="Harris H.M."/>
            <person name="McCann A."/>
            <person name="Guo C."/>
            <person name="Argimon S."/>
            <person name="Zhang W."/>
            <person name="Yang X."/>
            <person name="Jeffery I.B."/>
            <person name="Cooney J.C."/>
            <person name="Kagawa T.F."/>
            <person name="Liu W."/>
            <person name="Song Y."/>
            <person name="Salvetti E."/>
            <person name="Wrobel A."/>
            <person name="Rasinkangas P."/>
            <person name="Parkhill J."/>
            <person name="Rea M.C."/>
            <person name="O'Sullivan O."/>
            <person name="Ritari J."/>
            <person name="Douillard F.P."/>
            <person name="Paul Ross R."/>
            <person name="Yang R."/>
            <person name="Briner A.E."/>
            <person name="Felis G.E."/>
            <person name="de Vos W.M."/>
            <person name="Barrangou R."/>
            <person name="Klaenhammer T.R."/>
            <person name="Caufield P.W."/>
            <person name="Cui Y."/>
            <person name="Zhang H."/>
            <person name="O'Toole P.W."/>
        </authorList>
    </citation>
    <scope>NUCLEOTIDE SEQUENCE [LARGE SCALE GENOMIC DNA]</scope>
    <source>
        <strain evidence="2 3">DSM 20183</strain>
    </source>
</reference>
<gene>
    <name evidence="2" type="ORF">FC72_GL000182</name>
</gene>
<protein>
    <submittedName>
        <fullName evidence="2">Molybdopterin biosynthesis protein MoeB</fullName>
    </submittedName>
</protein>
<dbReference type="InterPro" id="IPR035985">
    <property type="entry name" value="Ubiquitin-activating_enz"/>
</dbReference>
<dbReference type="GO" id="GO:0061503">
    <property type="term" value="F:tRNA threonylcarbamoyladenosine dehydratase"/>
    <property type="evidence" value="ECO:0007669"/>
    <property type="project" value="TreeGrafter"/>
</dbReference>
<dbReference type="SUPFAM" id="SSF69572">
    <property type="entry name" value="Activating enzymes of the ubiquitin-like proteins"/>
    <property type="match status" value="1"/>
</dbReference>
<name>A0A0R1JA96_9LACO</name>
<proteinExistence type="predicted"/>
<dbReference type="InterPro" id="IPR000594">
    <property type="entry name" value="ThiF_NAD_FAD-bd"/>
</dbReference>
<dbReference type="CDD" id="cd00757">
    <property type="entry name" value="ThiF_MoeB_HesA_family"/>
    <property type="match status" value="1"/>
</dbReference>
<dbReference type="PANTHER" id="PTHR43267:SF3">
    <property type="entry name" value="THIF PROTEIN"/>
    <property type="match status" value="1"/>
</dbReference>
<dbReference type="InterPro" id="IPR045886">
    <property type="entry name" value="ThiF/MoeB/HesA"/>
</dbReference>
<accession>A0A0R1JA96</accession>
<dbReference type="GO" id="GO:0008641">
    <property type="term" value="F:ubiquitin-like modifier activating enzyme activity"/>
    <property type="evidence" value="ECO:0007669"/>
    <property type="project" value="InterPro"/>
</dbReference>
<dbReference type="AlphaFoldDB" id="A0A0R1JA96"/>
<dbReference type="Pfam" id="PF00899">
    <property type="entry name" value="ThiF"/>
    <property type="match status" value="1"/>
</dbReference>
<dbReference type="Gene3D" id="3.40.50.720">
    <property type="entry name" value="NAD(P)-binding Rossmann-like Domain"/>
    <property type="match status" value="1"/>
</dbReference>
<evidence type="ECO:0000313" key="2">
    <source>
        <dbReference type="EMBL" id="KRK65737.1"/>
    </source>
</evidence>
<dbReference type="PANTHER" id="PTHR43267">
    <property type="entry name" value="TRNA THREONYLCARBAMOYLADENOSINE DEHYDRATASE"/>
    <property type="match status" value="1"/>
</dbReference>
<sequence>MINMTNRYDRQLKIKQIGTVGQKRLENSHVLAIGVGGLGSFVSSELVKAGIGEITLLDFDDVELTNLHRQNLYIESDVGINKLVAIRKHLQEANSNVKINIINKKYSSDILSKEYDLVIDCTDNFPVKYQINEDCQKEGIKHIFGTCAANQGQVMFIDKDSACLECLYPKEDVAQLGLSKNIGTNPMIVAITGSLQASMALKYLTAPKKVNAGTLIVVDNWNFDFRKIQVKKEKIALEVNK</sequence>
<keyword evidence="3" id="KW-1185">Reference proteome</keyword>
<dbReference type="GO" id="GO:0061504">
    <property type="term" value="P:cyclic threonylcarbamoyladenosine biosynthetic process"/>
    <property type="evidence" value="ECO:0007669"/>
    <property type="project" value="TreeGrafter"/>
</dbReference>
<organism evidence="2 3">
    <name type="scientific">Companilactobacillus tucceti DSM 20183</name>
    <dbReference type="NCBI Taxonomy" id="1423811"/>
    <lineage>
        <taxon>Bacteria</taxon>
        <taxon>Bacillati</taxon>
        <taxon>Bacillota</taxon>
        <taxon>Bacilli</taxon>
        <taxon>Lactobacillales</taxon>
        <taxon>Lactobacillaceae</taxon>
        <taxon>Companilactobacillus</taxon>
    </lineage>
</organism>
<dbReference type="STRING" id="1423811.FC72_GL000182"/>
<feature type="domain" description="THIF-type NAD/FAD binding fold" evidence="1">
    <location>
        <begin position="8"/>
        <end position="232"/>
    </location>
</feature>
<dbReference type="PATRIC" id="fig|1423811.3.peg.182"/>
<evidence type="ECO:0000259" key="1">
    <source>
        <dbReference type="Pfam" id="PF00899"/>
    </source>
</evidence>
<dbReference type="Proteomes" id="UP000050929">
    <property type="component" value="Unassembled WGS sequence"/>
</dbReference>